<evidence type="ECO:0000313" key="2">
    <source>
        <dbReference type="EMBL" id="ORX73677.1"/>
    </source>
</evidence>
<reference evidence="2 3" key="1">
    <citation type="submission" date="2016-07" db="EMBL/GenBank/DDBJ databases">
        <title>Pervasive Adenine N6-methylation of Active Genes in Fungi.</title>
        <authorList>
            <consortium name="DOE Joint Genome Institute"/>
            <person name="Mondo S.J."/>
            <person name="Dannebaum R.O."/>
            <person name="Kuo R.C."/>
            <person name="Labutti K."/>
            <person name="Haridas S."/>
            <person name="Kuo A."/>
            <person name="Salamov A."/>
            <person name="Ahrendt S.R."/>
            <person name="Lipzen A."/>
            <person name="Sullivan W."/>
            <person name="Andreopoulos W.B."/>
            <person name="Clum A."/>
            <person name="Lindquist E."/>
            <person name="Daum C."/>
            <person name="Ramamoorthy G.K."/>
            <person name="Gryganskyi A."/>
            <person name="Culley D."/>
            <person name="Magnuson J.K."/>
            <person name="James T.Y."/>
            <person name="O'Malley M.A."/>
            <person name="Stajich J.E."/>
            <person name="Spatafora J.W."/>
            <person name="Visel A."/>
            <person name="Grigoriev I.V."/>
        </authorList>
    </citation>
    <scope>NUCLEOTIDE SEQUENCE [LARGE SCALE GENOMIC DNA]</scope>
    <source>
        <strain evidence="2 3">ATCC 12442</strain>
    </source>
</reference>
<feature type="compositionally biased region" description="Low complexity" evidence="1">
    <location>
        <begin position="608"/>
        <end position="621"/>
    </location>
</feature>
<dbReference type="InterPro" id="IPR032675">
    <property type="entry name" value="LRR_dom_sf"/>
</dbReference>
<name>A0A1Y1WJG4_9FUNG</name>
<proteinExistence type="predicted"/>
<feature type="compositionally biased region" description="Polar residues" evidence="1">
    <location>
        <begin position="294"/>
        <end position="307"/>
    </location>
</feature>
<keyword evidence="3" id="KW-1185">Reference proteome</keyword>
<gene>
    <name evidence="2" type="ORF">DL89DRAFT_289413</name>
</gene>
<feature type="region of interest" description="Disordered" evidence="1">
    <location>
        <begin position="205"/>
        <end position="248"/>
    </location>
</feature>
<evidence type="ECO:0000256" key="1">
    <source>
        <dbReference type="SAM" id="MobiDB-lite"/>
    </source>
</evidence>
<feature type="region of interest" description="Disordered" evidence="1">
    <location>
        <begin position="608"/>
        <end position="630"/>
    </location>
</feature>
<dbReference type="SUPFAM" id="SSF52058">
    <property type="entry name" value="L domain-like"/>
    <property type="match status" value="1"/>
</dbReference>
<comment type="caution">
    <text evidence="2">The sequence shown here is derived from an EMBL/GenBank/DDBJ whole genome shotgun (WGS) entry which is preliminary data.</text>
</comment>
<feature type="compositionally biased region" description="Low complexity" evidence="1">
    <location>
        <begin position="388"/>
        <end position="399"/>
    </location>
</feature>
<dbReference type="Gene3D" id="3.80.10.10">
    <property type="entry name" value="Ribonuclease Inhibitor"/>
    <property type="match status" value="1"/>
</dbReference>
<feature type="region of interest" description="Disordered" evidence="1">
    <location>
        <begin position="32"/>
        <end position="80"/>
    </location>
</feature>
<dbReference type="OrthoDB" id="660555at2759"/>
<feature type="compositionally biased region" description="Low complexity" evidence="1">
    <location>
        <begin position="223"/>
        <end position="232"/>
    </location>
</feature>
<dbReference type="EMBL" id="MCFD01000001">
    <property type="protein sequence ID" value="ORX73677.1"/>
    <property type="molecule type" value="Genomic_DNA"/>
</dbReference>
<accession>A0A1Y1WJG4</accession>
<feature type="region of interest" description="Disordered" evidence="1">
    <location>
        <begin position="294"/>
        <end position="428"/>
    </location>
</feature>
<protein>
    <submittedName>
        <fullName evidence="2">Uncharacterized protein</fullName>
    </submittedName>
</protein>
<organism evidence="2 3">
    <name type="scientific">Linderina pennispora</name>
    <dbReference type="NCBI Taxonomy" id="61395"/>
    <lineage>
        <taxon>Eukaryota</taxon>
        <taxon>Fungi</taxon>
        <taxon>Fungi incertae sedis</taxon>
        <taxon>Zoopagomycota</taxon>
        <taxon>Kickxellomycotina</taxon>
        <taxon>Kickxellomycetes</taxon>
        <taxon>Kickxellales</taxon>
        <taxon>Kickxellaceae</taxon>
        <taxon>Linderina</taxon>
    </lineage>
</organism>
<dbReference type="GeneID" id="63806604"/>
<evidence type="ECO:0000313" key="3">
    <source>
        <dbReference type="Proteomes" id="UP000193922"/>
    </source>
</evidence>
<dbReference type="Proteomes" id="UP000193922">
    <property type="component" value="Unassembled WGS sequence"/>
</dbReference>
<dbReference type="AlphaFoldDB" id="A0A1Y1WJG4"/>
<feature type="compositionally biased region" description="Polar residues" evidence="1">
    <location>
        <begin position="322"/>
        <end position="335"/>
    </location>
</feature>
<dbReference type="RefSeq" id="XP_040746888.1">
    <property type="nucleotide sequence ID" value="XM_040889956.1"/>
</dbReference>
<sequence length="938" mass="100889">MYHQQTAAPPRSKNEASIAQLVSLSASSSLASLPMHHGHHHRPRASTTTSKGGMQTVPISPVSVHSSYKRPRVSSKSGTLGSRLRSRFHSLRGNGSTQDVTKAWEVNMDAPMMLEQALFSDESLSPPPSRWMSKRTTAHGTFRRFRTGGANKAIMSYPPAQGETSIYDELLENEDFVLITASSEALGPASTVDVNGMRLAGAMETSTRGVTPRLNNPLARFGSSRARASSQQPAGYNRRGMAGGGSSCDSLVSVATPPLSVTSSVSTTSTTSLVPAQPAAAAAGLNLSLSLRPQAQPRSQPESQQAQPARPRSMTASARPMTLSSTARIPASTSAAGGKFRTPRKISECSFSSTEEQRNAMGLQGMEPVQQMGTSAVNHARERRRRSSGGPSVPSGLGPDDVGRAHRRHSRNGSELSGITVDFPNGHRTRRSFDFQVDEAGYDAYWLRRESTLHNETIDEDEDRARAATFPVARSSRFMFEMGMQSGTTFVDRDSQQERSSSGVNQSAIDEIRSTAFPFLAHDYQGPQAEELPPMDPRSPFVSDIASIRISPRSTVATIFPEPSRPSRDRAIGGVAMVSAISVDTPENVDFDGSTLTQQNDWLLMSTAAAEDGSSPSSSGGRARGRRNNRKRTVLPLELFKHGLDSPEKLLGERETAIALRSKPSEMLLLPPPWCSEDGGSRAAISGVCGERAEKPCAVAAATAASGSSCSSTARGVADAASSTALRGAPLPPYAKPGYTPSVPPSMRIVISTQNHGIPHFSLRLVAALEQAAAVRDLALRLDMSHNWINAVPGWLSRLPKLRRIVLAANPIATVSADLVEMRCRLETLCLGTGKWSLVSRSEGAMVAHSKAEQQRRVCQRIEATANRRMAAFLSSTRLALTPRQHEASLDKAKLLLQSYARILHSQLHEARPWGHSVPLPYLPLLQHPPAAVHTAGM</sequence>